<sequence length="263" mass="29507">MPIVFAGITPHPPILIESIGKGQEDKIPKTIDALSKIEQDLYISKPDVLVILSPHNQIFEKVFSLNLCENFTSNYEKFGDFSTEENWIGEMILPYIIKEKSIEKNLNVQLITEKKLDHGTTIPLHMLTKNISNIKILPIGESKLSPKEQLNFGKLLYEVFSESEKRIAIIASTELSQALNSDSPAGFHKAGQEFDDKIIELLQNHNTAGIAQIDSEIIEKSAQCGYNSLLILLGCLKNINYDFKNLSYETTLGIGYLTGEFVF</sequence>
<dbReference type="Gene3D" id="3.40.830.10">
    <property type="entry name" value="LigB-like"/>
    <property type="match status" value="1"/>
</dbReference>
<dbReference type="SUPFAM" id="SSF53213">
    <property type="entry name" value="LigB-like"/>
    <property type="match status" value="1"/>
</dbReference>
<dbReference type="NCBIfam" id="TIGR04336">
    <property type="entry name" value="AmmeMemoSam_B"/>
    <property type="match status" value="1"/>
</dbReference>
<reference evidence="3" key="1">
    <citation type="submission" date="2017-09" db="EMBL/GenBank/DDBJ databases">
        <title>Depth-based differentiation of microbial function through sediment-hosted aquifers and enrichment of novel symbionts in the deep terrestrial subsurface.</title>
        <authorList>
            <person name="Probst A.J."/>
            <person name="Ladd B."/>
            <person name="Jarett J.K."/>
            <person name="Geller-Mcgrath D.E."/>
            <person name="Sieber C.M.K."/>
            <person name="Emerson J.B."/>
            <person name="Anantharaman K."/>
            <person name="Thomas B.C."/>
            <person name="Malmstrom R."/>
            <person name="Stieglmeier M."/>
            <person name="Klingl A."/>
            <person name="Woyke T."/>
            <person name="Ryan C.M."/>
            <person name="Banfield J.F."/>
        </authorList>
    </citation>
    <scope>NUCLEOTIDE SEQUENCE [LARGE SCALE GENOMIC DNA]</scope>
</reference>
<protein>
    <submittedName>
        <fullName evidence="2">AmmeMemoRadiSam system protein B</fullName>
    </submittedName>
</protein>
<dbReference type="CDD" id="cd07951">
    <property type="entry name" value="ED_3B_N_AMMECR1"/>
    <property type="match status" value="1"/>
</dbReference>
<feature type="domain" description="Extradiol ring-cleavage dioxygenase class III enzyme subunit B" evidence="1">
    <location>
        <begin position="8"/>
        <end position="256"/>
    </location>
</feature>
<dbReference type="Proteomes" id="UP000231453">
    <property type="component" value="Unassembled WGS sequence"/>
</dbReference>
<accession>A0A2M7VB81</accession>
<dbReference type="EMBL" id="PFPL01000030">
    <property type="protein sequence ID" value="PIZ96273.1"/>
    <property type="molecule type" value="Genomic_DNA"/>
</dbReference>
<evidence type="ECO:0000313" key="3">
    <source>
        <dbReference type="Proteomes" id="UP000231453"/>
    </source>
</evidence>
<dbReference type="GO" id="GO:0016702">
    <property type="term" value="F:oxidoreductase activity, acting on single donors with incorporation of molecular oxygen, incorporation of two atoms of oxygen"/>
    <property type="evidence" value="ECO:0007669"/>
    <property type="project" value="UniProtKB-ARBA"/>
</dbReference>
<proteinExistence type="predicted"/>
<evidence type="ECO:0000313" key="2">
    <source>
        <dbReference type="EMBL" id="PIZ96273.1"/>
    </source>
</evidence>
<dbReference type="InterPro" id="IPR004183">
    <property type="entry name" value="Xdiol_dOase_suB"/>
</dbReference>
<evidence type="ECO:0000259" key="1">
    <source>
        <dbReference type="Pfam" id="PF02900"/>
    </source>
</evidence>
<gene>
    <name evidence="2" type="primary">amrB</name>
    <name evidence="2" type="ORF">COX80_01690</name>
</gene>
<organism evidence="2 3">
    <name type="scientific">Candidatus Magasanikbacteria bacterium CG_4_10_14_0_2_um_filter_33_14</name>
    <dbReference type="NCBI Taxonomy" id="1974636"/>
    <lineage>
        <taxon>Bacteria</taxon>
        <taxon>Candidatus Magasanikiibacteriota</taxon>
    </lineage>
</organism>
<dbReference type="GO" id="GO:0008198">
    <property type="term" value="F:ferrous iron binding"/>
    <property type="evidence" value="ECO:0007669"/>
    <property type="project" value="InterPro"/>
</dbReference>
<dbReference type="AlphaFoldDB" id="A0A2M7VB81"/>
<comment type="caution">
    <text evidence="2">The sequence shown here is derived from an EMBL/GenBank/DDBJ whole genome shotgun (WGS) entry which is preliminary data.</text>
</comment>
<dbReference type="Pfam" id="PF02900">
    <property type="entry name" value="LigB"/>
    <property type="match status" value="1"/>
</dbReference>
<name>A0A2M7VB81_9BACT</name>